<reference evidence="1 2" key="1">
    <citation type="submission" date="2019-12" db="EMBL/GenBank/DDBJ databases">
        <title>Complete genome sequence of Pseudomonas stutzeri.</title>
        <authorList>
            <person name="Lim S.R."/>
            <person name="Kim J.H."/>
        </authorList>
    </citation>
    <scope>NUCLEOTIDE SEQUENCE [LARGE SCALE GENOMIC DNA]</scope>
    <source>
        <strain evidence="1 2">PM101005</strain>
    </source>
</reference>
<name>A0A6I6LVR8_STUST</name>
<sequence>MNIERCEDLIDWTSQVHARLADCMAEGAQARSDSLARMLLDYLVQHERELSATVARLKRHAEPHALQVRLQDAVRPDLLQLELDSEAYAQMSVEEISKDVFDLHNRIIDLYRSLERRREFERARALLGEMLRMQEHETMRLAQQINRMHEL</sequence>
<dbReference type="RefSeq" id="WP_158187959.1">
    <property type="nucleotide sequence ID" value="NZ_CP046902.1"/>
</dbReference>
<organism evidence="1 2">
    <name type="scientific">Stutzerimonas stutzeri</name>
    <name type="common">Pseudomonas stutzeri</name>
    <dbReference type="NCBI Taxonomy" id="316"/>
    <lineage>
        <taxon>Bacteria</taxon>
        <taxon>Pseudomonadati</taxon>
        <taxon>Pseudomonadota</taxon>
        <taxon>Gammaproteobacteria</taxon>
        <taxon>Pseudomonadales</taxon>
        <taxon>Pseudomonadaceae</taxon>
        <taxon>Stutzerimonas</taxon>
    </lineage>
</organism>
<gene>
    <name evidence="1" type="ORF">GQA94_10455</name>
</gene>
<evidence type="ECO:0008006" key="3">
    <source>
        <dbReference type="Google" id="ProtNLM"/>
    </source>
</evidence>
<dbReference type="Proteomes" id="UP000438983">
    <property type="component" value="Chromosome"/>
</dbReference>
<accession>A0A6I6LVR8</accession>
<proteinExistence type="predicted"/>
<dbReference type="EMBL" id="CP046902">
    <property type="protein sequence ID" value="QGZ30461.1"/>
    <property type="molecule type" value="Genomic_DNA"/>
</dbReference>
<evidence type="ECO:0000313" key="1">
    <source>
        <dbReference type="EMBL" id="QGZ30461.1"/>
    </source>
</evidence>
<evidence type="ECO:0000313" key="2">
    <source>
        <dbReference type="Proteomes" id="UP000438983"/>
    </source>
</evidence>
<protein>
    <recommendedName>
        <fullName evidence="3">ATPase</fullName>
    </recommendedName>
</protein>
<dbReference type="OrthoDB" id="278693at2"/>
<dbReference type="AlphaFoldDB" id="A0A6I6LVR8"/>